<dbReference type="KEGG" id="tmb:Thimo_1572"/>
<keyword evidence="2" id="KW-1185">Reference proteome</keyword>
<dbReference type="Pfam" id="PF11809">
    <property type="entry name" value="DUF3330"/>
    <property type="match status" value="1"/>
</dbReference>
<dbReference type="Proteomes" id="UP000010816">
    <property type="component" value="Chromosome"/>
</dbReference>
<dbReference type="HOGENOM" id="CLU_2774655_0_0_6"/>
<name>L0GUA3_9GAMM</name>
<dbReference type="EMBL" id="CP003051">
    <property type="protein sequence ID" value="AGA90353.1"/>
    <property type="molecule type" value="Genomic_DNA"/>
</dbReference>
<dbReference type="InterPro" id="IPR021767">
    <property type="entry name" value="TnpM"/>
</dbReference>
<gene>
    <name evidence="1" type="ORF">Thimo_1572</name>
</gene>
<organism evidence="1 2">
    <name type="scientific">Thioflavicoccus mobilis 8321</name>
    <dbReference type="NCBI Taxonomy" id="765912"/>
    <lineage>
        <taxon>Bacteria</taxon>
        <taxon>Pseudomonadati</taxon>
        <taxon>Pseudomonadota</taxon>
        <taxon>Gammaproteobacteria</taxon>
        <taxon>Chromatiales</taxon>
        <taxon>Chromatiaceae</taxon>
        <taxon>Thioflavicoccus</taxon>
    </lineage>
</organism>
<sequence length="70" mass="7919">MSKPDDKETAPATIECHVCKKRIPASEAASPEGHVYVLYFCGGDCRAEWERGHAHETQRDFEKRSGVKRD</sequence>
<proteinExistence type="predicted"/>
<protein>
    <recommendedName>
        <fullName evidence="3">DUF3330 domain-containing protein</fullName>
    </recommendedName>
</protein>
<evidence type="ECO:0000313" key="1">
    <source>
        <dbReference type="EMBL" id="AGA90353.1"/>
    </source>
</evidence>
<dbReference type="AlphaFoldDB" id="L0GUA3"/>
<evidence type="ECO:0000313" key="2">
    <source>
        <dbReference type="Proteomes" id="UP000010816"/>
    </source>
</evidence>
<evidence type="ECO:0008006" key="3">
    <source>
        <dbReference type="Google" id="ProtNLM"/>
    </source>
</evidence>
<reference evidence="1 2" key="1">
    <citation type="submission" date="2011-09" db="EMBL/GenBank/DDBJ databases">
        <title>Complete sequence of chromosome of Thioflavicoccus mobilis 8321.</title>
        <authorList>
            <consortium name="US DOE Joint Genome Institute"/>
            <person name="Lucas S."/>
            <person name="Han J."/>
            <person name="Lapidus A."/>
            <person name="Cheng J.-F."/>
            <person name="Goodwin L."/>
            <person name="Pitluck S."/>
            <person name="Peters L."/>
            <person name="Ovchinnikova G."/>
            <person name="Lu M."/>
            <person name="Detter J.C."/>
            <person name="Han C."/>
            <person name="Tapia R."/>
            <person name="Land M."/>
            <person name="Hauser L."/>
            <person name="Kyrpides N."/>
            <person name="Ivanova N."/>
            <person name="Pagani I."/>
            <person name="Vogl K."/>
            <person name="Liu Z."/>
            <person name="Imhoff J."/>
            <person name="Thiel V."/>
            <person name="Frigaard N.-U."/>
            <person name="Bryant D."/>
            <person name="Woyke T."/>
        </authorList>
    </citation>
    <scope>NUCLEOTIDE SEQUENCE [LARGE SCALE GENOMIC DNA]</scope>
    <source>
        <strain evidence="1 2">8321</strain>
    </source>
</reference>
<dbReference type="RefSeq" id="WP_015280494.1">
    <property type="nucleotide sequence ID" value="NC_019940.1"/>
</dbReference>
<accession>L0GUA3</accession>